<evidence type="ECO:0000256" key="5">
    <source>
        <dbReference type="ARBA" id="ARBA00023136"/>
    </source>
</evidence>
<reference evidence="9" key="2">
    <citation type="submission" date="2022-09" db="EMBL/GenBank/DDBJ databases">
        <title>Biosynthetic gene clusters of Dactylosporangioum fulvum.</title>
        <authorList>
            <person name="Caradec T."/>
        </authorList>
    </citation>
    <scope>NUCLEOTIDE SEQUENCE</scope>
    <source>
        <strain evidence="9">NRRL B-16292</strain>
    </source>
</reference>
<dbReference type="RefSeq" id="WP_259857235.1">
    <property type="nucleotide sequence ID" value="NZ_CP073720.1"/>
</dbReference>
<feature type="transmembrane region" description="Helical" evidence="7">
    <location>
        <begin position="220"/>
        <end position="253"/>
    </location>
</feature>
<comment type="subcellular location">
    <subcellularLocation>
        <location evidence="1">Cell membrane</location>
        <topology evidence="1">Multi-pass membrane protein</topology>
    </subcellularLocation>
</comment>
<organism evidence="9 10">
    <name type="scientific">Dactylosporangium fulvum</name>
    <dbReference type="NCBI Taxonomy" id="53359"/>
    <lineage>
        <taxon>Bacteria</taxon>
        <taxon>Bacillati</taxon>
        <taxon>Actinomycetota</taxon>
        <taxon>Actinomycetes</taxon>
        <taxon>Micromonosporales</taxon>
        <taxon>Micromonosporaceae</taxon>
        <taxon>Dactylosporangium</taxon>
    </lineage>
</organism>
<feature type="transmembrane region" description="Helical" evidence="7">
    <location>
        <begin position="370"/>
        <end position="390"/>
    </location>
</feature>
<dbReference type="Proteomes" id="UP001059617">
    <property type="component" value="Chromosome"/>
</dbReference>
<feature type="transmembrane region" description="Helical" evidence="7">
    <location>
        <begin position="319"/>
        <end position="343"/>
    </location>
</feature>
<evidence type="ECO:0000259" key="8">
    <source>
        <dbReference type="Pfam" id="PF02687"/>
    </source>
</evidence>
<evidence type="ECO:0000256" key="3">
    <source>
        <dbReference type="ARBA" id="ARBA00022692"/>
    </source>
</evidence>
<gene>
    <name evidence="9" type="ORF">Dfulv_30460</name>
</gene>
<evidence type="ECO:0000313" key="10">
    <source>
        <dbReference type="Proteomes" id="UP001059617"/>
    </source>
</evidence>
<accession>A0ABY5VP22</accession>
<name>A0ABY5VP22_9ACTN</name>
<evidence type="ECO:0000256" key="4">
    <source>
        <dbReference type="ARBA" id="ARBA00022989"/>
    </source>
</evidence>
<keyword evidence="4 7" id="KW-1133">Transmembrane helix</keyword>
<comment type="similarity">
    <text evidence="6">Belongs to the ABC-4 integral membrane protein family.</text>
</comment>
<feature type="transmembrane region" description="Helical" evidence="7">
    <location>
        <begin position="402"/>
        <end position="425"/>
    </location>
</feature>
<dbReference type="Pfam" id="PF02687">
    <property type="entry name" value="FtsX"/>
    <property type="match status" value="2"/>
</dbReference>
<evidence type="ECO:0000256" key="2">
    <source>
        <dbReference type="ARBA" id="ARBA00022475"/>
    </source>
</evidence>
<sequence length="769" mass="78362">MLSIAGQTARARWRSFAGVFLALALGVCLLATTGLTLASTVGTGRAPGWYAAADVVVTGERSISVTIGEGTDEAYTTSTGTRRSRPLPPETVARLAALPGAVVDRWLPGGAHPWAAAALHGVAGPGPGDGEVVLAGPADHRPGDRIELLGHAWTVARIVGGPPAVYVSDRAAAELSGGRVDAVALRGVTAAEARAAAGAGPLVLTGDRRAEAEPDPDADLLALAASLLGTTAGLATFVAVFVVAGTFAFAVAQRRRELALLRAAGATPRQVRRLVLGEAVLVGVVAGITGCAAGAVAAPPFARWLARAGLAPETFTARFVLWPLLAAFGVGLVVAIIGAAVAARRAGKVRPIEALREASVDRRVMTAGRWVFGLLFLGGAGVVLAIVPGLGGDAVALVLLDAQLAIVGVALLAPVLAPGVAWLVGRPLPGVTAALARDNTRTATRRTAATVAPILVTVGIAAATLAATGTLFRAEERSAADRVTAAAIAVPAGPSGRVDETAGVPVAWSVVYVRQDDYVEEFDAVYAGAGLDRVMRVPAVRPGEMVVGDALARSAGWRPGGTAEFWLDDTTPVRVTVGAVLPPSLDLDRAVLLPWSLRPAGTRTDAVYLTGTPAPGVTAVTPERYFAAQHEEQRRMNNLALLAILGMALVYTSIAIVNTLVMATGDRARDLAVLRLAGTTPRQVLVMIGVEALLTGLTGVLLAGAVTGAMLTGLLDGLRRMAASAELVVPWTPVLAVTGCCLVVTLAGSLVPAALALRVPAARTAGLRE</sequence>
<evidence type="ECO:0000313" key="9">
    <source>
        <dbReference type="EMBL" id="UWP79477.1"/>
    </source>
</evidence>
<feature type="transmembrane region" description="Helical" evidence="7">
    <location>
        <begin position="731"/>
        <end position="757"/>
    </location>
</feature>
<keyword evidence="2" id="KW-1003">Cell membrane</keyword>
<dbReference type="EMBL" id="CP073720">
    <property type="protein sequence ID" value="UWP79477.1"/>
    <property type="molecule type" value="Genomic_DNA"/>
</dbReference>
<keyword evidence="3 7" id="KW-0812">Transmembrane</keyword>
<feature type="transmembrane region" description="Helical" evidence="7">
    <location>
        <begin position="274"/>
        <end position="299"/>
    </location>
</feature>
<dbReference type="InterPro" id="IPR050250">
    <property type="entry name" value="Macrolide_Exporter_MacB"/>
</dbReference>
<dbReference type="PANTHER" id="PTHR30572:SF4">
    <property type="entry name" value="ABC TRANSPORTER PERMEASE YTRF"/>
    <property type="match status" value="1"/>
</dbReference>
<protein>
    <submittedName>
        <fullName evidence="9">ABC transporter permease</fullName>
    </submittedName>
</protein>
<feature type="transmembrane region" description="Helical" evidence="7">
    <location>
        <begin position="446"/>
        <end position="472"/>
    </location>
</feature>
<keyword evidence="10" id="KW-1185">Reference proteome</keyword>
<reference evidence="9" key="1">
    <citation type="submission" date="2021-04" db="EMBL/GenBank/DDBJ databases">
        <authorList>
            <person name="Hartkoorn R.C."/>
            <person name="Beaudoing E."/>
            <person name="Hot D."/>
        </authorList>
    </citation>
    <scope>NUCLEOTIDE SEQUENCE</scope>
    <source>
        <strain evidence="9">NRRL B-16292</strain>
    </source>
</reference>
<dbReference type="PANTHER" id="PTHR30572">
    <property type="entry name" value="MEMBRANE COMPONENT OF TRANSPORTER-RELATED"/>
    <property type="match status" value="1"/>
</dbReference>
<evidence type="ECO:0000256" key="6">
    <source>
        <dbReference type="ARBA" id="ARBA00038076"/>
    </source>
</evidence>
<keyword evidence="5 7" id="KW-0472">Membrane</keyword>
<feature type="domain" description="ABC3 transporter permease C-terminal" evidence="8">
    <location>
        <begin position="643"/>
        <end position="759"/>
    </location>
</feature>
<evidence type="ECO:0000256" key="1">
    <source>
        <dbReference type="ARBA" id="ARBA00004651"/>
    </source>
</evidence>
<feature type="transmembrane region" description="Helical" evidence="7">
    <location>
        <begin position="684"/>
        <end position="711"/>
    </location>
</feature>
<evidence type="ECO:0000256" key="7">
    <source>
        <dbReference type="SAM" id="Phobius"/>
    </source>
</evidence>
<dbReference type="InterPro" id="IPR003838">
    <property type="entry name" value="ABC3_permease_C"/>
</dbReference>
<proteinExistence type="inferred from homology"/>
<feature type="domain" description="ABC3 transporter permease C-terminal" evidence="8">
    <location>
        <begin position="232"/>
        <end position="349"/>
    </location>
</feature>
<feature type="transmembrane region" description="Helical" evidence="7">
    <location>
        <begin position="639"/>
        <end position="663"/>
    </location>
</feature>